<evidence type="ECO:0000313" key="2">
    <source>
        <dbReference type="EMBL" id="CAD8980899.1"/>
    </source>
</evidence>
<sequence>MASLKSVRIWCRARVLHEVFQGPMFELAARTQALYFYPGYDHDEDKGLFMNNATCGMGKNSDVGQDSRCSPERHVPVASSHPAITCYGPCSNMPSYRPWAWGQGDT</sequence>
<gene>
    <name evidence="2" type="ORF">HAND00432_LOCUS31909</name>
    <name evidence="1" type="ORF">HAND1043_LOCUS7721</name>
</gene>
<name>A0A6T8JF43_HEMAN</name>
<dbReference type="EMBL" id="HBFK01012865">
    <property type="protein sequence ID" value="CAD8741229.1"/>
    <property type="molecule type" value="Transcribed_RNA"/>
</dbReference>
<protein>
    <submittedName>
        <fullName evidence="1">Uncharacterized protein</fullName>
    </submittedName>
</protein>
<accession>A0A6T8JF43</accession>
<dbReference type="AlphaFoldDB" id="A0A6T8JF43"/>
<proteinExistence type="predicted"/>
<evidence type="ECO:0000313" key="1">
    <source>
        <dbReference type="EMBL" id="CAD8741229.1"/>
    </source>
</evidence>
<reference evidence="1" key="1">
    <citation type="submission" date="2021-01" db="EMBL/GenBank/DDBJ databases">
        <authorList>
            <person name="Corre E."/>
            <person name="Pelletier E."/>
            <person name="Niang G."/>
            <person name="Scheremetjew M."/>
            <person name="Finn R."/>
            <person name="Kale V."/>
            <person name="Holt S."/>
            <person name="Cochrane G."/>
            <person name="Meng A."/>
            <person name="Brown T."/>
            <person name="Cohen L."/>
        </authorList>
    </citation>
    <scope>NUCLEOTIDE SEQUENCE</scope>
    <source>
        <strain evidence="1">CCMP441</strain>
        <strain evidence="2">CCMP644</strain>
    </source>
</reference>
<organism evidence="1">
    <name type="scientific">Hemiselmis andersenii</name>
    <name type="common">Cryptophyte alga</name>
    <dbReference type="NCBI Taxonomy" id="464988"/>
    <lineage>
        <taxon>Eukaryota</taxon>
        <taxon>Cryptophyceae</taxon>
        <taxon>Cryptomonadales</taxon>
        <taxon>Hemiselmidaceae</taxon>
        <taxon>Hemiselmis</taxon>
    </lineage>
</organism>
<dbReference type="EMBL" id="HBFX01052983">
    <property type="protein sequence ID" value="CAD8980899.1"/>
    <property type="molecule type" value="Transcribed_RNA"/>
</dbReference>